<keyword evidence="3" id="KW-1185">Reference proteome</keyword>
<accession>A0A023DY73</accession>
<dbReference type="EMBL" id="BAUP01000074">
    <property type="protein sequence ID" value="GAJ46249.1"/>
    <property type="molecule type" value="Genomic_DNA"/>
</dbReference>
<keyword evidence="1" id="KW-0175">Coiled coil</keyword>
<evidence type="ECO:0000313" key="3">
    <source>
        <dbReference type="Proteomes" id="UP000024842"/>
    </source>
</evidence>
<reference evidence="2 3" key="1">
    <citation type="journal article" date="2014" name="FEMS Microbiol. Lett.">
        <title>Draft genome sequences of three Holospora species (Holospora obtusa, Holospora undulata, and Holospora elegans), endonuclear symbiotic bacteria of the ciliate Paramecium caudatum.</title>
        <authorList>
            <person name="Dohra H."/>
            <person name="Tanaka K."/>
            <person name="Suzuki T."/>
            <person name="Fujishima M."/>
            <person name="Suzuki H."/>
        </authorList>
    </citation>
    <scope>NUCLEOTIDE SEQUENCE [LARGE SCALE GENOMIC DNA]</scope>
    <source>
        <strain evidence="2 3">E1</strain>
    </source>
</reference>
<evidence type="ECO:0000313" key="2">
    <source>
        <dbReference type="EMBL" id="GAJ46249.1"/>
    </source>
</evidence>
<feature type="coiled-coil region" evidence="1">
    <location>
        <begin position="652"/>
        <end position="679"/>
    </location>
</feature>
<gene>
    <name evidence="2" type="ORF">HE1_00575</name>
</gene>
<comment type="caution">
    <text evidence="2">The sequence shown here is derived from an EMBL/GenBank/DDBJ whole genome shotgun (WGS) entry which is preliminary data.</text>
</comment>
<organism evidence="2 3">
    <name type="scientific">Holospora elegans E1</name>
    <dbReference type="NCBI Taxonomy" id="1427503"/>
    <lineage>
        <taxon>Bacteria</taxon>
        <taxon>Pseudomonadati</taxon>
        <taxon>Pseudomonadota</taxon>
        <taxon>Alphaproteobacteria</taxon>
        <taxon>Holosporales</taxon>
        <taxon>Holosporaceae</taxon>
        <taxon>Holospora</taxon>
    </lineage>
</organism>
<sequence>MKNKILLISFLIILGSFFPKNTTQAVYGSPPHDKIELNDLTAKIDAFDRALVIKLKVLDPEIGCANQVSIKAMKNLDDCLSSPKSEKEFGDQCSAGAAADAKKSFDDLFYSSEIGVEFINQSVVNTAMECDDFFLNPEILNRNSFAETDLRETLRNTNVLKLFHVLFHLTSVSENALGYVLKTFSQAYPEALSDSFSYLTEYIAKNPSEVSLSIFGKGLSVLGRTFYHKVPINHEFICSSLNYLSRYEESFLVQALSILLSGEETREEEENFRIFFDFTYAFNALKIFSKMVKLEDLEKIETHPQCFAMILEALESSIFNAELEEQKNQKKLGANLNYCSEFFSSVFSDSLEKSNPDVLSLALAVLLSDTQNENFDHAKANLDFVFTIFDTEIPNALPDAFVRVFKVLYLLNPRALGKALGTALDNAVDSYEAYKAKNNSLADKDFKNFRDIFAHKIIDMLFLPEKNKLLIYFSPQEFFSFSEEDVGNKGDILFYCSDKLLNFIVSSVNAVPEDEKEKIFEKIVSGPHGLNFFAKYMDLSGISFENLSKNLQEKIKLTLPLVLGGEYWGAFLKFKNLIDQKIDKDEVKDDFGVYKKFSEYLKFFNALNSEGNLFDKQNALEFFNKNFKKDKMDFLLYLMKIYDLKNYQKNVEDLKKFKMKNLKNNIKALERKQLQDLRKEEQKIDEIFLDLGLDTNEFNSNKIKEIIKKNTRIADKDLISILEICEYQELSERIEKFSFFYKNLLDPSSRIRIVFENFEPDEMLFFLKLTTEFGEDVDQEFINYLNFSYEDVRFWPFGVINGINFIICDFPKLYKVLMREFSYAVQKKKFEALILEQEKENFVLEELTSFLTYDVFAKDTNMEVAQNSSIENKEESCIFSQKLNKKFSLEYRQASIEQREQLLEDITEFCLNILNGEDFLYENCFTDFNSCKTFKENLRKGYEKYVQLHAASLSYQDRFSMQSPYARLEKFFEDAFIGGLDGGKEMEKNWKQAPSLLY</sequence>
<dbReference type="AlphaFoldDB" id="A0A023DY73"/>
<evidence type="ECO:0000256" key="1">
    <source>
        <dbReference type="SAM" id="Coils"/>
    </source>
</evidence>
<protein>
    <submittedName>
        <fullName evidence="2">Uncharacterized protein</fullName>
    </submittedName>
</protein>
<proteinExistence type="predicted"/>
<name>A0A023DY73_9PROT</name>
<dbReference type="RefSeq" id="WP_035544540.1">
    <property type="nucleotide sequence ID" value="NZ_BAUP01000074.1"/>
</dbReference>
<dbReference type="Proteomes" id="UP000024842">
    <property type="component" value="Unassembled WGS sequence"/>
</dbReference>